<dbReference type="InterPro" id="IPR008969">
    <property type="entry name" value="CarboxyPept-like_regulatory"/>
</dbReference>
<sequence>MKKLILLIMLVITGNSFAQLAKNELPKPGSVTGKVIDNKTNETLPYVNIVVRDMAKKIITGGITDDNGMFTVKDLPKGNSLVEVQFMGYKIYSKKINISNKSKKINLGTIRLIEDAATLDEIVVRAETSTVVQKVDRKVINVGKDLTATGTTASELLNNVQSVSVDSQTGGISLRGNENVRILVDGKPTNISAAQLLKQIPSTSIKSIELITNPSAKYNPEGMSGIINIILNKNANMGFNGSIDSGVTAGHYVRYNASTNMNYKTGKVNFLETMVTMVVIIITMDL</sequence>
<dbReference type="SUPFAM" id="SSF56935">
    <property type="entry name" value="Porins"/>
    <property type="match status" value="1"/>
</dbReference>
<keyword evidence="1 2" id="KW-0732">Signal</keyword>
<name>A0ABT5S920_9FLAO</name>
<dbReference type="SUPFAM" id="SSF49464">
    <property type="entry name" value="Carboxypeptidase regulatory domain-like"/>
    <property type="match status" value="1"/>
</dbReference>
<gene>
    <name evidence="4" type="ORF">N5A56_009305</name>
</gene>
<proteinExistence type="predicted"/>
<dbReference type="InterPro" id="IPR037066">
    <property type="entry name" value="Plug_dom_sf"/>
</dbReference>
<feature type="signal peptide" evidence="2">
    <location>
        <begin position="1"/>
        <end position="18"/>
    </location>
</feature>
<dbReference type="PANTHER" id="PTHR30069">
    <property type="entry name" value="TONB-DEPENDENT OUTER MEMBRANE RECEPTOR"/>
    <property type="match status" value="1"/>
</dbReference>
<protein>
    <submittedName>
        <fullName evidence="4">TonB-dependent receptor</fullName>
    </submittedName>
</protein>
<dbReference type="InterPro" id="IPR039426">
    <property type="entry name" value="TonB-dep_rcpt-like"/>
</dbReference>
<evidence type="ECO:0000259" key="3">
    <source>
        <dbReference type="Pfam" id="PF07715"/>
    </source>
</evidence>
<feature type="domain" description="TonB-dependent receptor plug" evidence="3">
    <location>
        <begin position="148"/>
        <end position="225"/>
    </location>
</feature>
<keyword evidence="5" id="KW-1185">Reference proteome</keyword>
<evidence type="ECO:0000256" key="1">
    <source>
        <dbReference type="ARBA" id="ARBA00022729"/>
    </source>
</evidence>
<keyword evidence="4" id="KW-0675">Receptor</keyword>
<dbReference type="RefSeq" id="WP_274270364.1">
    <property type="nucleotide sequence ID" value="NZ_JAOSLC020000003.1"/>
</dbReference>
<dbReference type="PANTHER" id="PTHR30069:SF29">
    <property type="entry name" value="HEMOGLOBIN AND HEMOGLOBIN-HAPTOGLOBIN-BINDING PROTEIN 1-RELATED"/>
    <property type="match status" value="1"/>
</dbReference>
<dbReference type="Pfam" id="PF13715">
    <property type="entry name" value="CarbopepD_reg_2"/>
    <property type="match status" value="1"/>
</dbReference>
<evidence type="ECO:0000256" key="2">
    <source>
        <dbReference type="SAM" id="SignalP"/>
    </source>
</evidence>
<dbReference type="Proteomes" id="UP001151478">
    <property type="component" value="Unassembled WGS sequence"/>
</dbReference>
<dbReference type="Gene3D" id="2.170.130.10">
    <property type="entry name" value="TonB-dependent receptor, plug domain"/>
    <property type="match status" value="1"/>
</dbReference>
<dbReference type="Gene3D" id="2.60.40.1120">
    <property type="entry name" value="Carboxypeptidase-like, regulatory domain"/>
    <property type="match status" value="1"/>
</dbReference>
<dbReference type="Pfam" id="PF07715">
    <property type="entry name" value="Plug"/>
    <property type="match status" value="1"/>
</dbReference>
<comment type="caution">
    <text evidence="4">The sequence shown here is derived from an EMBL/GenBank/DDBJ whole genome shotgun (WGS) entry which is preliminary data.</text>
</comment>
<dbReference type="InterPro" id="IPR012910">
    <property type="entry name" value="Plug_dom"/>
</dbReference>
<dbReference type="EMBL" id="JAOSLC020000003">
    <property type="protein sequence ID" value="MDD7914600.1"/>
    <property type="molecule type" value="Genomic_DNA"/>
</dbReference>
<evidence type="ECO:0000313" key="5">
    <source>
        <dbReference type="Proteomes" id="UP001151478"/>
    </source>
</evidence>
<reference evidence="4" key="1">
    <citation type="submission" date="2023-02" db="EMBL/GenBank/DDBJ databases">
        <title>Polaribacter ponticola sp. nov., isolated from seawater.</title>
        <authorList>
            <person name="Baek J.H."/>
            <person name="Kim J.M."/>
            <person name="Choi D.G."/>
            <person name="Jeon C.O."/>
        </authorList>
    </citation>
    <scope>NUCLEOTIDE SEQUENCE</scope>
    <source>
        <strain evidence="4">MSW5</strain>
    </source>
</reference>
<accession>A0ABT5S920</accession>
<organism evidence="4 5">
    <name type="scientific">Polaribacter ponticola</name>
    <dbReference type="NCBI Taxonomy" id="2978475"/>
    <lineage>
        <taxon>Bacteria</taxon>
        <taxon>Pseudomonadati</taxon>
        <taxon>Bacteroidota</taxon>
        <taxon>Flavobacteriia</taxon>
        <taxon>Flavobacteriales</taxon>
        <taxon>Flavobacteriaceae</taxon>
    </lineage>
</organism>
<evidence type="ECO:0000313" key="4">
    <source>
        <dbReference type="EMBL" id="MDD7914600.1"/>
    </source>
</evidence>
<feature type="chain" id="PRO_5045093398" evidence="2">
    <location>
        <begin position="19"/>
        <end position="286"/>
    </location>
</feature>